<dbReference type="InterPro" id="IPR004794">
    <property type="entry name" value="Eubact_RibD"/>
</dbReference>
<evidence type="ECO:0000313" key="16">
    <source>
        <dbReference type="Proteomes" id="UP000566813"/>
    </source>
</evidence>
<feature type="active site" description="Proton donor" evidence="11">
    <location>
        <position position="62"/>
    </location>
</feature>
<feature type="binding site" evidence="12">
    <location>
        <position position="194"/>
    </location>
    <ligand>
        <name>substrate</name>
    </ligand>
</feature>
<dbReference type="SUPFAM" id="SSF53927">
    <property type="entry name" value="Cytidine deaminase-like"/>
    <property type="match status" value="1"/>
</dbReference>
<dbReference type="InterPro" id="IPR024072">
    <property type="entry name" value="DHFR-like_dom_sf"/>
</dbReference>
<evidence type="ECO:0000256" key="1">
    <source>
        <dbReference type="ARBA" id="ARBA00002151"/>
    </source>
</evidence>
<dbReference type="InterPro" id="IPR050765">
    <property type="entry name" value="Riboflavin_Biosynth_HTPR"/>
</dbReference>
<dbReference type="NCBIfam" id="TIGR00326">
    <property type="entry name" value="eubact_ribD"/>
    <property type="match status" value="1"/>
</dbReference>
<keyword evidence="6 10" id="KW-0686">Riboflavin biosynthesis</keyword>
<evidence type="ECO:0000256" key="3">
    <source>
        <dbReference type="ARBA" id="ARBA00004910"/>
    </source>
</evidence>
<evidence type="ECO:0000256" key="4">
    <source>
        <dbReference type="ARBA" id="ARBA00005259"/>
    </source>
</evidence>
<dbReference type="InterPro" id="IPR002125">
    <property type="entry name" value="CMP_dCMP_dom"/>
</dbReference>
<dbReference type="Gene3D" id="3.40.430.10">
    <property type="entry name" value="Dihydrofolate Reductase, subunit A"/>
    <property type="match status" value="2"/>
</dbReference>
<keyword evidence="7 10" id="KW-0521">NADP</keyword>
<feature type="binding site" evidence="12">
    <location>
        <position position="260"/>
    </location>
    <ligand>
        <name>substrate</name>
    </ligand>
</feature>
<evidence type="ECO:0000256" key="11">
    <source>
        <dbReference type="PIRSR" id="PIRSR006769-1"/>
    </source>
</evidence>
<dbReference type="GO" id="GO:0008703">
    <property type="term" value="F:5-amino-6-(5-phosphoribosylamino)uracil reductase activity"/>
    <property type="evidence" value="ECO:0007669"/>
    <property type="project" value="UniProtKB-EC"/>
</dbReference>
<dbReference type="Gene3D" id="3.40.140.10">
    <property type="entry name" value="Cytidine Deaminase, domain 2"/>
    <property type="match status" value="1"/>
</dbReference>
<dbReference type="Proteomes" id="UP000566813">
    <property type="component" value="Unassembled WGS sequence"/>
</dbReference>
<comment type="cofactor">
    <cofactor evidence="10 13">
        <name>Zn(2+)</name>
        <dbReference type="ChEBI" id="CHEBI:29105"/>
    </cofactor>
    <text evidence="10 13">Binds 1 zinc ion.</text>
</comment>
<organism evidence="15 16">
    <name type="scientific">Novosphingobium flavum</name>
    <dbReference type="NCBI Taxonomy" id="1778672"/>
    <lineage>
        <taxon>Bacteria</taxon>
        <taxon>Pseudomonadati</taxon>
        <taxon>Pseudomonadota</taxon>
        <taxon>Alphaproteobacteria</taxon>
        <taxon>Sphingomonadales</taxon>
        <taxon>Sphingomonadaceae</taxon>
        <taxon>Novosphingobium</taxon>
    </lineage>
</organism>
<feature type="binding site" evidence="12">
    <location>
        <position position="210"/>
    </location>
    <ligand>
        <name>NADP(+)</name>
        <dbReference type="ChEBI" id="CHEBI:58349"/>
    </ligand>
</feature>
<dbReference type="Pfam" id="PF01872">
    <property type="entry name" value="RibD_C"/>
    <property type="match status" value="2"/>
</dbReference>
<reference evidence="15 16" key="1">
    <citation type="submission" date="2020-08" db="EMBL/GenBank/DDBJ databases">
        <title>The genome sequence of type strain Novosphingobium flavum NBRC 111647.</title>
        <authorList>
            <person name="Liu Y."/>
        </authorList>
    </citation>
    <scope>NUCLEOTIDE SEQUENCE [LARGE SCALE GENOMIC DNA]</scope>
    <source>
        <strain evidence="15 16">NBRC 111647</strain>
    </source>
</reference>
<evidence type="ECO:0000256" key="2">
    <source>
        <dbReference type="ARBA" id="ARBA00004882"/>
    </source>
</evidence>
<comment type="catalytic activity">
    <reaction evidence="10">
        <text>5-amino-6-(5-phospho-D-ribitylamino)uracil + NADP(+) = 5-amino-6-(5-phospho-D-ribosylamino)uracil + NADPH + H(+)</text>
        <dbReference type="Rhea" id="RHEA:17845"/>
        <dbReference type="ChEBI" id="CHEBI:15378"/>
        <dbReference type="ChEBI" id="CHEBI:57783"/>
        <dbReference type="ChEBI" id="CHEBI:58349"/>
        <dbReference type="ChEBI" id="CHEBI:58421"/>
        <dbReference type="ChEBI" id="CHEBI:58453"/>
        <dbReference type="EC" id="1.1.1.193"/>
    </reaction>
</comment>
<protein>
    <recommendedName>
        <fullName evidence="10">Riboflavin biosynthesis protein RibD</fullName>
    </recommendedName>
    <domain>
        <recommendedName>
            <fullName evidence="10">Diaminohydroxyphosphoribosylaminopyrimidine deaminase</fullName>
            <shortName evidence="10">DRAP deaminase</shortName>
            <ecNumber evidence="10">3.5.4.26</ecNumber>
        </recommendedName>
        <alternativeName>
            <fullName evidence="10">Riboflavin-specific deaminase</fullName>
        </alternativeName>
    </domain>
    <domain>
        <recommendedName>
            <fullName evidence="10">5-amino-6-(5-phosphoribosylamino)uracil reductase</fullName>
            <ecNumber evidence="10">1.1.1.193</ecNumber>
        </recommendedName>
        <alternativeName>
            <fullName evidence="10">HTP reductase</fullName>
        </alternativeName>
    </domain>
</protein>
<dbReference type="UniPathway" id="UPA00275">
    <property type="reaction ID" value="UER00401"/>
</dbReference>
<comment type="pathway">
    <text evidence="3 10">Cofactor biosynthesis; riboflavin biosynthesis; 5-amino-6-(D-ribitylamino)uracil from GTP: step 3/4.</text>
</comment>
<feature type="binding site" evidence="12">
    <location>
        <position position="180"/>
    </location>
    <ligand>
        <name>NADP(+)</name>
        <dbReference type="ChEBI" id="CHEBI:58349"/>
    </ligand>
</feature>
<comment type="function">
    <text evidence="1 10">Converts 2,5-diamino-6-(ribosylamino)-4(3h)-pyrimidinone 5'-phosphate into 5-amino-6-(ribosylamino)-2,4(1h,3h)-pyrimidinedione 5'-phosphate.</text>
</comment>
<keyword evidence="10 15" id="KW-0378">Hydrolase</keyword>
<sequence>MPGKPIRLANADDHRWLDAAARLAARGLPLSRPNPAVGALLVKHGKVVARGFTQPGGRPHAEAMALAEAGTAARGAALYVTLEPCAHKSTRGPACADLVAEADLARVVVGCADPDPRTSGAGLAHIRVSGTPAELAENAACATSLAGYLVRTQLGRPHVTLKLALTLDGCIAMADGTSQWITGEAARAHTHAMRARADAILVGGGTLRADAPRLDVRLPGLEHRSPERWLLTRGAAPEGWRALPSPRAIFGQAAQYLFIEGGAQTAAAFLAADLVDRLLIYRAPILLGTGRPALGDIGLVALADAHGRWRPAGRRALGKDTLEVYERTRSSQG</sequence>
<dbReference type="RefSeq" id="WP_185664325.1">
    <property type="nucleotide sequence ID" value="NZ_JACLAW010000007.1"/>
</dbReference>
<feature type="binding site" evidence="13">
    <location>
        <position position="85"/>
    </location>
    <ligand>
        <name>Zn(2+)</name>
        <dbReference type="ChEBI" id="CHEBI:29105"/>
        <note>catalytic</note>
    </ligand>
</feature>
<feature type="binding site" evidence="13">
    <location>
        <position position="95"/>
    </location>
    <ligand>
        <name>Zn(2+)</name>
        <dbReference type="ChEBI" id="CHEBI:29105"/>
        <note>catalytic</note>
    </ligand>
</feature>
<evidence type="ECO:0000256" key="10">
    <source>
        <dbReference type="PIRNR" id="PIRNR006769"/>
    </source>
</evidence>
<dbReference type="PROSITE" id="PS51747">
    <property type="entry name" value="CYT_DCMP_DEAMINASES_2"/>
    <property type="match status" value="1"/>
</dbReference>
<comment type="similarity">
    <text evidence="5 10">In the C-terminal section; belongs to the HTP reductase family.</text>
</comment>
<dbReference type="AlphaFoldDB" id="A0A7X1FTE7"/>
<gene>
    <name evidence="15" type="primary">ribD</name>
    <name evidence="15" type="ORF">H7F51_10835</name>
</gene>
<comment type="catalytic activity">
    <reaction evidence="10">
        <text>2,5-diamino-6-hydroxy-4-(5-phosphoribosylamino)-pyrimidine + H2O + H(+) = 5-amino-6-(5-phospho-D-ribosylamino)uracil + NH4(+)</text>
        <dbReference type="Rhea" id="RHEA:21868"/>
        <dbReference type="ChEBI" id="CHEBI:15377"/>
        <dbReference type="ChEBI" id="CHEBI:15378"/>
        <dbReference type="ChEBI" id="CHEBI:28938"/>
        <dbReference type="ChEBI" id="CHEBI:58453"/>
        <dbReference type="ChEBI" id="CHEBI:58614"/>
        <dbReference type="EC" id="3.5.4.26"/>
    </reaction>
</comment>
<dbReference type="GO" id="GO:0009231">
    <property type="term" value="P:riboflavin biosynthetic process"/>
    <property type="evidence" value="ECO:0007669"/>
    <property type="project" value="UniProtKB-UniPathway"/>
</dbReference>
<comment type="similarity">
    <text evidence="4 10">In the N-terminal section; belongs to the cytidine and deoxycytidylate deaminase family.</text>
</comment>
<dbReference type="Pfam" id="PF00383">
    <property type="entry name" value="dCMP_cyt_deam_1"/>
    <property type="match status" value="1"/>
</dbReference>
<evidence type="ECO:0000256" key="5">
    <source>
        <dbReference type="ARBA" id="ARBA00007417"/>
    </source>
</evidence>
<evidence type="ECO:0000256" key="9">
    <source>
        <dbReference type="ARBA" id="ARBA00023268"/>
    </source>
</evidence>
<keyword evidence="10 13" id="KW-0479">Metal-binding</keyword>
<feature type="binding site" evidence="13">
    <location>
        <position position="60"/>
    </location>
    <ligand>
        <name>Zn(2+)</name>
        <dbReference type="ChEBI" id="CHEBI:29105"/>
        <note>catalytic</note>
    </ligand>
</feature>
<evidence type="ECO:0000313" key="15">
    <source>
        <dbReference type="EMBL" id="MBC2666022.1"/>
    </source>
</evidence>
<evidence type="ECO:0000256" key="12">
    <source>
        <dbReference type="PIRSR" id="PIRSR006769-2"/>
    </source>
</evidence>
<evidence type="ECO:0000256" key="6">
    <source>
        <dbReference type="ARBA" id="ARBA00022619"/>
    </source>
</evidence>
<feature type="binding site" evidence="12">
    <location>
        <position position="217"/>
    </location>
    <ligand>
        <name>substrate</name>
    </ligand>
</feature>
<keyword evidence="10 13" id="KW-0862">Zinc</keyword>
<keyword evidence="16" id="KW-1185">Reference proteome</keyword>
<proteinExistence type="inferred from homology"/>
<feature type="binding site" evidence="12">
    <location>
        <position position="214"/>
    </location>
    <ligand>
        <name>substrate</name>
    </ligand>
</feature>
<feature type="binding site" evidence="12">
    <location>
        <position position="178"/>
    </location>
    <ligand>
        <name>substrate</name>
    </ligand>
</feature>
<dbReference type="InterPro" id="IPR016193">
    <property type="entry name" value="Cytidine_deaminase-like"/>
</dbReference>
<dbReference type="SUPFAM" id="SSF53597">
    <property type="entry name" value="Dihydrofolate reductase-like"/>
    <property type="match status" value="1"/>
</dbReference>
<evidence type="ECO:0000259" key="14">
    <source>
        <dbReference type="PROSITE" id="PS51747"/>
    </source>
</evidence>
<comment type="caution">
    <text evidence="15">The sequence shown here is derived from an EMBL/GenBank/DDBJ whole genome shotgun (WGS) entry which is preliminary data.</text>
</comment>
<evidence type="ECO:0000256" key="7">
    <source>
        <dbReference type="ARBA" id="ARBA00022857"/>
    </source>
</evidence>
<dbReference type="GO" id="GO:0008835">
    <property type="term" value="F:diaminohydroxyphosphoribosylaminopyrimidine deaminase activity"/>
    <property type="evidence" value="ECO:0007669"/>
    <property type="project" value="UniProtKB-EC"/>
</dbReference>
<keyword evidence="9" id="KW-0511">Multifunctional enzyme</keyword>
<dbReference type="EMBL" id="JACLAW010000007">
    <property type="protein sequence ID" value="MBC2666022.1"/>
    <property type="molecule type" value="Genomic_DNA"/>
</dbReference>
<keyword evidence="8 10" id="KW-0560">Oxidoreductase</keyword>
<dbReference type="EC" id="3.5.4.26" evidence="10"/>
<feature type="binding site" evidence="12">
    <location>
        <begin position="262"/>
        <end position="268"/>
    </location>
    <ligand>
        <name>NADP(+)</name>
        <dbReference type="ChEBI" id="CHEBI:58349"/>
    </ligand>
</feature>
<feature type="domain" description="CMP/dCMP-type deaminase" evidence="14">
    <location>
        <begin position="11"/>
        <end position="123"/>
    </location>
</feature>
<feature type="binding site" evidence="12">
    <location>
        <position position="164"/>
    </location>
    <ligand>
        <name>NADP(+)</name>
        <dbReference type="ChEBI" id="CHEBI:58349"/>
    </ligand>
</feature>
<dbReference type="PIRSF" id="PIRSF006769">
    <property type="entry name" value="RibD"/>
    <property type="match status" value="1"/>
</dbReference>
<evidence type="ECO:0000256" key="13">
    <source>
        <dbReference type="PIRSR" id="PIRSR006769-3"/>
    </source>
</evidence>
<accession>A0A7X1FTE7</accession>
<feature type="binding site" evidence="12">
    <location>
        <position position="206"/>
    </location>
    <ligand>
        <name>substrate</name>
    </ligand>
</feature>
<dbReference type="PANTHER" id="PTHR38011">
    <property type="entry name" value="DIHYDROFOLATE REDUCTASE FAMILY PROTEIN (AFU_ORTHOLOGUE AFUA_8G06820)"/>
    <property type="match status" value="1"/>
</dbReference>
<dbReference type="InterPro" id="IPR002734">
    <property type="entry name" value="RibDG_C"/>
</dbReference>
<evidence type="ECO:0000256" key="8">
    <source>
        <dbReference type="ARBA" id="ARBA00023002"/>
    </source>
</evidence>
<dbReference type="PANTHER" id="PTHR38011:SF7">
    <property type="entry name" value="2,5-DIAMINO-6-RIBOSYLAMINO-4(3H)-PYRIMIDINONE 5'-PHOSPHATE REDUCTASE"/>
    <property type="match status" value="1"/>
</dbReference>
<name>A0A7X1FTE7_9SPHN</name>
<dbReference type="EC" id="1.1.1.193" evidence="10"/>
<dbReference type="GO" id="GO:0046872">
    <property type="term" value="F:metal ion binding"/>
    <property type="evidence" value="ECO:0007669"/>
    <property type="project" value="UniProtKB-KW"/>
</dbReference>
<comment type="pathway">
    <text evidence="2 10">Cofactor biosynthesis; riboflavin biosynthesis; 5-amino-6-(D-ribitylamino)uracil from GTP: step 2/4.</text>
</comment>